<dbReference type="Gene3D" id="1.10.101.10">
    <property type="entry name" value="PGBD-like superfamily/PGBD"/>
    <property type="match status" value="1"/>
</dbReference>
<name>A0A918IA02_9ACTN</name>
<dbReference type="InterPro" id="IPR036365">
    <property type="entry name" value="PGBD-like_sf"/>
</dbReference>
<evidence type="ECO:0000313" key="3">
    <source>
        <dbReference type="EMBL" id="GGU93098.1"/>
    </source>
</evidence>
<feature type="signal peptide" evidence="1">
    <location>
        <begin position="1"/>
        <end position="27"/>
    </location>
</feature>
<sequence length="130" mass="13397">MPQRVRLSLLASAVLAAALLPVGSASAALATPGTAQAPTAVAANCQETLDGVFCGYDRSNAYTDRGDSGAKVKEVQALLIYHGYSVGSTGVDGYFGAATESAVKRFQTAERITADGIVGANTWAWLRTEA</sequence>
<proteinExistence type="predicted"/>
<dbReference type="Proteomes" id="UP000618795">
    <property type="component" value="Unassembled WGS sequence"/>
</dbReference>
<dbReference type="Pfam" id="PF01471">
    <property type="entry name" value="PG_binding_1"/>
    <property type="match status" value="1"/>
</dbReference>
<dbReference type="InterPro" id="IPR002477">
    <property type="entry name" value="Peptidoglycan-bd-like"/>
</dbReference>
<reference evidence="3" key="1">
    <citation type="journal article" date="2014" name="Int. J. Syst. Evol. Microbiol.">
        <title>Complete genome sequence of Corynebacterium casei LMG S-19264T (=DSM 44701T), isolated from a smear-ripened cheese.</title>
        <authorList>
            <consortium name="US DOE Joint Genome Institute (JGI-PGF)"/>
            <person name="Walter F."/>
            <person name="Albersmeier A."/>
            <person name="Kalinowski J."/>
            <person name="Ruckert C."/>
        </authorList>
    </citation>
    <scope>NUCLEOTIDE SEQUENCE</scope>
    <source>
        <strain evidence="3">JCM 4369</strain>
    </source>
</reference>
<dbReference type="InterPro" id="IPR006311">
    <property type="entry name" value="TAT_signal"/>
</dbReference>
<feature type="domain" description="Peptidoglycan binding-like" evidence="2">
    <location>
        <begin position="68"/>
        <end position="126"/>
    </location>
</feature>
<reference evidence="3" key="2">
    <citation type="submission" date="2020-09" db="EMBL/GenBank/DDBJ databases">
        <authorList>
            <person name="Sun Q."/>
            <person name="Ohkuma M."/>
        </authorList>
    </citation>
    <scope>NUCLEOTIDE SEQUENCE</scope>
    <source>
        <strain evidence="3">JCM 4369</strain>
    </source>
</reference>
<feature type="chain" id="PRO_5037896276" description="Peptidoglycan binding-like domain-containing protein" evidence="1">
    <location>
        <begin position="28"/>
        <end position="130"/>
    </location>
</feature>
<gene>
    <name evidence="3" type="ORF">GCM10010260_29910</name>
</gene>
<evidence type="ECO:0000313" key="4">
    <source>
        <dbReference type="Proteomes" id="UP000618795"/>
    </source>
</evidence>
<organism evidence="3 4">
    <name type="scientific">Streptomyces filipinensis</name>
    <dbReference type="NCBI Taxonomy" id="66887"/>
    <lineage>
        <taxon>Bacteria</taxon>
        <taxon>Bacillati</taxon>
        <taxon>Actinomycetota</taxon>
        <taxon>Actinomycetes</taxon>
        <taxon>Kitasatosporales</taxon>
        <taxon>Streptomycetaceae</taxon>
        <taxon>Streptomyces</taxon>
    </lineage>
</organism>
<dbReference type="PROSITE" id="PS51318">
    <property type="entry name" value="TAT"/>
    <property type="match status" value="1"/>
</dbReference>
<comment type="caution">
    <text evidence="3">The sequence shown here is derived from an EMBL/GenBank/DDBJ whole genome shotgun (WGS) entry which is preliminary data.</text>
</comment>
<accession>A0A918IA02</accession>
<keyword evidence="4" id="KW-1185">Reference proteome</keyword>
<dbReference type="AlphaFoldDB" id="A0A918IA02"/>
<dbReference type="InterPro" id="IPR036366">
    <property type="entry name" value="PGBDSf"/>
</dbReference>
<evidence type="ECO:0000256" key="1">
    <source>
        <dbReference type="SAM" id="SignalP"/>
    </source>
</evidence>
<dbReference type="EMBL" id="BMTD01000005">
    <property type="protein sequence ID" value="GGU93098.1"/>
    <property type="molecule type" value="Genomic_DNA"/>
</dbReference>
<dbReference type="SUPFAM" id="SSF47090">
    <property type="entry name" value="PGBD-like"/>
    <property type="match status" value="1"/>
</dbReference>
<protein>
    <recommendedName>
        <fullName evidence="2">Peptidoglycan binding-like domain-containing protein</fullName>
    </recommendedName>
</protein>
<evidence type="ECO:0000259" key="2">
    <source>
        <dbReference type="Pfam" id="PF01471"/>
    </source>
</evidence>
<keyword evidence="1" id="KW-0732">Signal</keyword>